<sequence>MIKNERGSTLVVVMLMLMVFTVLGLAIISTSIGGAKRTEIREEQVTNDLDAIRHLNEAVAYIKETINQEFNIKNPDMSIRAYQNLIQDDIIDNKYQYQIANISNTYETINESEDFTRVLQVTSGNYTQKVYITGMPSFLKYAVGSRGTLTLNGSTYVEEGNIYASDKIIIANEAKYIFNGDDLVEKTTFPSVASNKSLLFLENENIDLCNYNCYSEKTKNNGSFHSLKLENLDDAFDPTSPTYSKDNTEFVEVDIEKTFKEKLQTAGFVDDNANPYNMDINQMIANGRSRSSVKLITSFKDIDNDPSIEGYLYVSPSQEDTYIEIDNLTLDKSKWLVFDGNAIIENIGRDPMNVSANILVTGDLTLRGAINFNSTIYVFGNTTINNVDIKGLNDGELILMTQGQLEIARINKFTEDKSSIKAYLYTNQDAEVYAMGSYLYVEGGIFARGNLEVNAYRGSAEDEGTGIKFTDNDNETASRLIIKNNKKLFMNQEQGLPKINQLEVMTDLMKKE</sequence>
<keyword evidence="3" id="KW-1185">Reference proteome</keyword>
<gene>
    <name evidence="2" type="ORF">F4V44_13670</name>
</gene>
<feature type="transmembrane region" description="Helical" evidence="1">
    <location>
        <begin position="7"/>
        <end position="28"/>
    </location>
</feature>
<keyword evidence="1" id="KW-1133">Transmembrane helix</keyword>
<name>A0A5J5HRF7_9BACI</name>
<keyword evidence="1" id="KW-0472">Membrane</keyword>
<proteinExistence type="predicted"/>
<evidence type="ECO:0000313" key="2">
    <source>
        <dbReference type="EMBL" id="KAA9023144.1"/>
    </source>
</evidence>
<dbReference type="EMBL" id="VYKL01000020">
    <property type="protein sequence ID" value="KAA9023144.1"/>
    <property type="molecule type" value="Genomic_DNA"/>
</dbReference>
<reference evidence="2 3" key="1">
    <citation type="submission" date="2019-09" db="EMBL/GenBank/DDBJ databases">
        <title>Whole genome sequences of isolates from the Mars Exploration Rovers.</title>
        <authorList>
            <person name="Seuylemezian A."/>
            <person name="Vaishampayan P."/>
        </authorList>
    </citation>
    <scope>NUCLEOTIDE SEQUENCE [LARGE SCALE GENOMIC DNA]</scope>
    <source>
        <strain evidence="2 3">MER_TA_151</strain>
    </source>
</reference>
<dbReference type="Proteomes" id="UP000326671">
    <property type="component" value="Unassembled WGS sequence"/>
</dbReference>
<organism evidence="2 3">
    <name type="scientific">Niallia endozanthoxylica</name>
    <dbReference type="NCBI Taxonomy" id="2036016"/>
    <lineage>
        <taxon>Bacteria</taxon>
        <taxon>Bacillati</taxon>
        <taxon>Bacillota</taxon>
        <taxon>Bacilli</taxon>
        <taxon>Bacillales</taxon>
        <taxon>Bacillaceae</taxon>
        <taxon>Niallia</taxon>
    </lineage>
</organism>
<keyword evidence="1" id="KW-0812">Transmembrane</keyword>
<comment type="caution">
    <text evidence="2">The sequence shown here is derived from an EMBL/GenBank/DDBJ whole genome shotgun (WGS) entry which is preliminary data.</text>
</comment>
<dbReference type="OrthoDB" id="2349072at2"/>
<dbReference type="AlphaFoldDB" id="A0A5J5HRF7"/>
<dbReference type="RefSeq" id="WP_150440582.1">
    <property type="nucleotide sequence ID" value="NZ_VYKL01000020.1"/>
</dbReference>
<evidence type="ECO:0000256" key="1">
    <source>
        <dbReference type="SAM" id="Phobius"/>
    </source>
</evidence>
<protein>
    <submittedName>
        <fullName evidence="2">Uncharacterized protein</fullName>
    </submittedName>
</protein>
<evidence type="ECO:0000313" key="3">
    <source>
        <dbReference type="Proteomes" id="UP000326671"/>
    </source>
</evidence>
<accession>A0A5J5HRF7</accession>